<dbReference type="SUPFAM" id="SSF51905">
    <property type="entry name" value="FAD/NAD(P)-binding domain"/>
    <property type="match status" value="1"/>
</dbReference>
<keyword evidence="4" id="KW-0963">Cytoplasm</keyword>
<gene>
    <name evidence="11" type="primary">norW</name>
    <name evidence="11" type="ORF">JQC93_11595</name>
</gene>
<name>A0ABS2HME1_9VIBR</name>
<evidence type="ECO:0000256" key="6">
    <source>
        <dbReference type="ARBA" id="ARBA00022827"/>
    </source>
</evidence>
<dbReference type="NCBIfam" id="NF003437">
    <property type="entry name" value="PRK04965.1"/>
    <property type="match status" value="1"/>
</dbReference>
<dbReference type="PRINTS" id="PR00411">
    <property type="entry name" value="PNDRDTASEI"/>
</dbReference>
<keyword evidence="6" id="KW-0274">FAD</keyword>
<dbReference type="GO" id="GO:0016491">
    <property type="term" value="F:oxidoreductase activity"/>
    <property type="evidence" value="ECO:0007669"/>
    <property type="project" value="UniProtKB-KW"/>
</dbReference>
<evidence type="ECO:0000256" key="8">
    <source>
        <dbReference type="ARBA" id="ARBA00023027"/>
    </source>
</evidence>
<evidence type="ECO:0000256" key="3">
    <source>
        <dbReference type="ARBA" id="ARBA00006442"/>
    </source>
</evidence>
<dbReference type="Proteomes" id="UP000809621">
    <property type="component" value="Unassembled WGS sequence"/>
</dbReference>
<evidence type="ECO:0000256" key="7">
    <source>
        <dbReference type="ARBA" id="ARBA00023002"/>
    </source>
</evidence>
<dbReference type="PANTHER" id="PTHR43429">
    <property type="entry name" value="PYRIDINE NUCLEOTIDE-DISULFIDE OXIDOREDUCTASE DOMAIN-CONTAINING"/>
    <property type="match status" value="1"/>
</dbReference>
<dbReference type="Pfam" id="PF18113">
    <property type="entry name" value="Rbx_binding"/>
    <property type="match status" value="1"/>
</dbReference>
<dbReference type="InterPro" id="IPR023753">
    <property type="entry name" value="FAD/NAD-binding_dom"/>
</dbReference>
<evidence type="ECO:0000259" key="9">
    <source>
        <dbReference type="Pfam" id="PF07992"/>
    </source>
</evidence>
<dbReference type="InterPro" id="IPR041364">
    <property type="entry name" value="Rbx-bd"/>
</dbReference>
<evidence type="ECO:0000259" key="10">
    <source>
        <dbReference type="Pfam" id="PF18113"/>
    </source>
</evidence>
<comment type="subcellular location">
    <subcellularLocation>
        <location evidence="2">Cytoplasm</location>
    </subcellularLocation>
</comment>
<proteinExistence type="inferred from homology"/>
<keyword evidence="8" id="KW-0520">NAD</keyword>
<evidence type="ECO:0000313" key="11">
    <source>
        <dbReference type="EMBL" id="MBM7037047.1"/>
    </source>
</evidence>
<comment type="similarity">
    <text evidence="3">Belongs to the FAD-dependent oxidoreductase family.</text>
</comment>
<dbReference type="EMBL" id="JAFEUM010000004">
    <property type="protein sequence ID" value="MBM7037047.1"/>
    <property type="molecule type" value="Genomic_DNA"/>
</dbReference>
<sequence>MRSDIVIIGSGFAAYQVIKSLRRIGSGASITVLTADSGDDYNKPDLSHAFSAKQSLDDLIVSSAAEFSNKYQVSVMSDHRVDRIDVEAKLVYANGHPFGYDKLVLATGANTFKPAFVTKGLSKLYSLNNLEEFAQAKGAIDRSKTVSVIGGGLIGVELALDLAKVGKKVTIIEPRPRLLAALVPDYVESKLRRNLEQQDIDILTHESVESVDDQVDMQTLALSSGRELSCDAALLCTGLVPNIELATQIGAKTDKGIVVNKGMQTSVSSVYAIGDCVELDGQVRAFLQPIVLSATVLAKNLAGQQATVTLPPMMIKVKTPSYPIQLAGTTVGERVDMWRFESSRDGVVSKAYDQDSRLMGFVVTGKKVDQAFPLLRELASQ</sequence>
<dbReference type="InterPro" id="IPR050260">
    <property type="entry name" value="FAD-bd_OxRdtase"/>
</dbReference>
<evidence type="ECO:0000256" key="5">
    <source>
        <dbReference type="ARBA" id="ARBA00022630"/>
    </source>
</evidence>
<keyword evidence="12" id="KW-1185">Reference proteome</keyword>
<comment type="caution">
    <text evidence="11">The sequence shown here is derived from an EMBL/GenBank/DDBJ whole genome shotgun (WGS) entry which is preliminary data.</text>
</comment>
<feature type="domain" description="FAD/NAD(P)-binding" evidence="9">
    <location>
        <begin position="4"/>
        <end position="277"/>
    </location>
</feature>
<feature type="domain" description="Rubredoxin binding" evidence="10">
    <location>
        <begin position="308"/>
        <end position="378"/>
    </location>
</feature>
<keyword evidence="5" id="KW-0285">Flavoprotein</keyword>
<dbReference type="Pfam" id="PF07992">
    <property type="entry name" value="Pyr_redox_2"/>
    <property type="match status" value="1"/>
</dbReference>
<evidence type="ECO:0000256" key="4">
    <source>
        <dbReference type="ARBA" id="ARBA00022490"/>
    </source>
</evidence>
<dbReference type="PRINTS" id="PR00368">
    <property type="entry name" value="FADPNR"/>
</dbReference>
<dbReference type="InterPro" id="IPR036188">
    <property type="entry name" value="FAD/NAD-bd_sf"/>
</dbReference>
<organism evidence="11 12">
    <name type="scientific">Vibrio ulleungensis</name>
    <dbReference type="NCBI Taxonomy" id="2807619"/>
    <lineage>
        <taxon>Bacteria</taxon>
        <taxon>Pseudomonadati</taxon>
        <taxon>Pseudomonadota</taxon>
        <taxon>Gammaproteobacteria</taxon>
        <taxon>Vibrionales</taxon>
        <taxon>Vibrionaceae</taxon>
        <taxon>Vibrio</taxon>
    </lineage>
</organism>
<dbReference type="Gene3D" id="3.50.50.60">
    <property type="entry name" value="FAD/NAD(P)-binding domain"/>
    <property type="match status" value="2"/>
</dbReference>
<reference evidence="11 12" key="1">
    <citation type="submission" date="2021-02" db="EMBL/GenBank/DDBJ databases">
        <authorList>
            <person name="Park J.-S."/>
        </authorList>
    </citation>
    <scope>NUCLEOTIDE SEQUENCE [LARGE SCALE GENOMIC DNA]</scope>
    <source>
        <strain evidence="11 12">188UL20-2</strain>
    </source>
</reference>
<dbReference type="Gene3D" id="3.30.390.120">
    <property type="match status" value="1"/>
</dbReference>
<accession>A0ABS2HME1</accession>
<keyword evidence="7 11" id="KW-0560">Oxidoreductase</keyword>
<dbReference type="EC" id="1.18.1.-" evidence="11"/>
<dbReference type="RefSeq" id="WP_205158602.1">
    <property type="nucleotide sequence ID" value="NZ_JAFEUM010000004.1"/>
</dbReference>
<evidence type="ECO:0000256" key="2">
    <source>
        <dbReference type="ARBA" id="ARBA00004496"/>
    </source>
</evidence>
<dbReference type="PANTHER" id="PTHR43429:SF3">
    <property type="entry name" value="NITRITE REDUCTASE [NAD(P)H]"/>
    <property type="match status" value="1"/>
</dbReference>
<evidence type="ECO:0000256" key="1">
    <source>
        <dbReference type="ARBA" id="ARBA00001974"/>
    </source>
</evidence>
<protein>
    <submittedName>
        <fullName evidence="11">NADH:flavorubredoxin reductase NorW</fullName>
        <ecNumber evidence="11">1.18.1.-</ecNumber>
    </submittedName>
</protein>
<evidence type="ECO:0000313" key="12">
    <source>
        <dbReference type="Proteomes" id="UP000809621"/>
    </source>
</evidence>
<comment type="cofactor">
    <cofactor evidence="1">
        <name>FAD</name>
        <dbReference type="ChEBI" id="CHEBI:57692"/>
    </cofactor>
</comment>